<dbReference type="AlphaFoldDB" id="A0A1B7TI98"/>
<organism evidence="2 3">
    <name type="scientific">Hanseniaspora valbyensis NRRL Y-1626</name>
    <dbReference type="NCBI Taxonomy" id="766949"/>
    <lineage>
        <taxon>Eukaryota</taxon>
        <taxon>Fungi</taxon>
        <taxon>Dikarya</taxon>
        <taxon>Ascomycota</taxon>
        <taxon>Saccharomycotina</taxon>
        <taxon>Saccharomycetes</taxon>
        <taxon>Saccharomycodales</taxon>
        <taxon>Saccharomycodaceae</taxon>
        <taxon>Hanseniaspora</taxon>
    </lineage>
</organism>
<name>A0A1B7TI98_9ASCO</name>
<keyword evidence="1" id="KW-1133">Transmembrane helix</keyword>
<accession>A0A1B7TI98</accession>
<feature type="transmembrane region" description="Helical" evidence="1">
    <location>
        <begin position="14"/>
        <end position="37"/>
    </location>
</feature>
<reference evidence="3" key="1">
    <citation type="journal article" date="2016" name="Proc. Natl. Acad. Sci. U.S.A.">
        <title>Comparative genomics of biotechnologically important yeasts.</title>
        <authorList>
            <person name="Riley R."/>
            <person name="Haridas S."/>
            <person name="Wolfe K.H."/>
            <person name="Lopes M.R."/>
            <person name="Hittinger C.T."/>
            <person name="Goeker M."/>
            <person name="Salamov A.A."/>
            <person name="Wisecaver J.H."/>
            <person name="Long T.M."/>
            <person name="Calvey C.H."/>
            <person name="Aerts A.L."/>
            <person name="Barry K.W."/>
            <person name="Choi C."/>
            <person name="Clum A."/>
            <person name="Coughlan A.Y."/>
            <person name="Deshpande S."/>
            <person name="Douglass A.P."/>
            <person name="Hanson S.J."/>
            <person name="Klenk H.-P."/>
            <person name="LaButti K.M."/>
            <person name="Lapidus A."/>
            <person name="Lindquist E.A."/>
            <person name="Lipzen A.M."/>
            <person name="Meier-Kolthoff J.P."/>
            <person name="Ohm R.A."/>
            <person name="Otillar R.P."/>
            <person name="Pangilinan J.L."/>
            <person name="Peng Y."/>
            <person name="Rokas A."/>
            <person name="Rosa C.A."/>
            <person name="Scheuner C."/>
            <person name="Sibirny A.A."/>
            <person name="Slot J.C."/>
            <person name="Stielow J.B."/>
            <person name="Sun H."/>
            <person name="Kurtzman C.P."/>
            <person name="Blackwell M."/>
            <person name="Grigoriev I.V."/>
            <person name="Jeffries T.W."/>
        </authorList>
    </citation>
    <scope>NUCLEOTIDE SEQUENCE [LARGE SCALE GENOMIC DNA]</scope>
    <source>
        <strain evidence="3">NRRL Y-1626</strain>
    </source>
</reference>
<dbReference type="Proteomes" id="UP000092321">
    <property type="component" value="Unassembled WGS sequence"/>
</dbReference>
<dbReference type="EMBL" id="LXPE01000003">
    <property type="protein sequence ID" value="OBA28480.1"/>
    <property type="molecule type" value="Genomic_DNA"/>
</dbReference>
<gene>
    <name evidence="2" type="ORF">HANVADRAFT_51390</name>
</gene>
<comment type="caution">
    <text evidence="2">The sequence shown here is derived from an EMBL/GenBank/DDBJ whole genome shotgun (WGS) entry which is preliminary data.</text>
</comment>
<protein>
    <submittedName>
        <fullName evidence="2">Uncharacterized protein</fullName>
    </submittedName>
</protein>
<keyword evidence="1" id="KW-0812">Transmembrane</keyword>
<proteinExistence type="predicted"/>
<dbReference type="OrthoDB" id="10429762at2759"/>
<evidence type="ECO:0000313" key="2">
    <source>
        <dbReference type="EMBL" id="OBA28480.1"/>
    </source>
</evidence>
<keyword evidence="3" id="KW-1185">Reference proteome</keyword>
<keyword evidence="1" id="KW-0472">Membrane</keyword>
<evidence type="ECO:0000256" key="1">
    <source>
        <dbReference type="SAM" id="Phobius"/>
    </source>
</evidence>
<evidence type="ECO:0000313" key="3">
    <source>
        <dbReference type="Proteomes" id="UP000092321"/>
    </source>
</evidence>
<sequence length="169" mass="19578">MVYDFYNVINAKTFINLAIVMITIISEIYDLLIFKYVNVIDDYLKDKKNLEIVKIGNRLRIMAIKYEKINNIDIDSDVAEIMNSNKDSNLINIDVNNDDLGEEIVIIEEEEEEEKIEISDNGKTTIKILKKKTVKTEVPIENKIKKVSKKDKKKKKKGKSLIDDIFSGF</sequence>